<dbReference type="STRING" id="418495.SAMN05216215_106735"/>
<dbReference type="RefSeq" id="WP_093276826.1">
    <property type="nucleotide sequence ID" value="NZ_FNOK01000067.1"/>
</dbReference>
<protein>
    <recommendedName>
        <fullName evidence="4">PE family protein</fullName>
    </recommendedName>
</protein>
<evidence type="ECO:0000256" key="1">
    <source>
        <dbReference type="SAM" id="MobiDB-lite"/>
    </source>
</evidence>
<dbReference type="OrthoDB" id="3695210at2"/>
<gene>
    <name evidence="2" type="ORF">SAMN05216215_106735</name>
</gene>
<evidence type="ECO:0000313" key="2">
    <source>
        <dbReference type="EMBL" id="SDZ39094.1"/>
    </source>
</evidence>
<keyword evidence="3" id="KW-1185">Reference proteome</keyword>
<dbReference type="Proteomes" id="UP000199529">
    <property type="component" value="Unassembled WGS sequence"/>
</dbReference>
<accession>A0A1H3SMD1</accession>
<organism evidence="2 3">
    <name type="scientific">Saccharopolyspora shandongensis</name>
    <dbReference type="NCBI Taxonomy" id="418495"/>
    <lineage>
        <taxon>Bacteria</taxon>
        <taxon>Bacillati</taxon>
        <taxon>Actinomycetota</taxon>
        <taxon>Actinomycetes</taxon>
        <taxon>Pseudonocardiales</taxon>
        <taxon>Pseudonocardiaceae</taxon>
        <taxon>Saccharopolyspora</taxon>
    </lineage>
</organism>
<sequence length="161" mass="17129">MTAEGEGNQVQFDATDQAYMQHQMDQGGWIAPVGALASTLARAADKAAFAQSQSAGGAMRIDPDKVDEIAGFFEAEAEALRKRQRNIFDLATVESPGNDPVSTQASARYGEVAAGDDRAYLDNYLKLAEAFDSTAANLRASAKQTRTDDQNSADSFGGNRA</sequence>
<evidence type="ECO:0000313" key="3">
    <source>
        <dbReference type="Proteomes" id="UP000199529"/>
    </source>
</evidence>
<feature type="region of interest" description="Disordered" evidence="1">
    <location>
        <begin position="140"/>
        <end position="161"/>
    </location>
</feature>
<evidence type="ECO:0008006" key="4">
    <source>
        <dbReference type="Google" id="ProtNLM"/>
    </source>
</evidence>
<dbReference type="AlphaFoldDB" id="A0A1H3SMD1"/>
<dbReference type="EMBL" id="FNOK01000067">
    <property type="protein sequence ID" value="SDZ39094.1"/>
    <property type="molecule type" value="Genomic_DNA"/>
</dbReference>
<proteinExistence type="predicted"/>
<reference evidence="3" key="1">
    <citation type="submission" date="2016-10" db="EMBL/GenBank/DDBJ databases">
        <authorList>
            <person name="Varghese N."/>
            <person name="Submissions S."/>
        </authorList>
    </citation>
    <scope>NUCLEOTIDE SEQUENCE [LARGE SCALE GENOMIC DNA]</scope>
    <source>
        <strain evidence="3">CGMCC 4.3530</strain>
    </source>
</reference>
<name>A0A1H3SMD1_9PSEU</name>